<feature type="region of interest" description="Disordered" evidence="1">
    <location>
        <begin position="1"/>
        <end position="30"/>
    </location>
</feature>
<dbReference type="GeneID" id="20350329"/>
<dbReference type="EnsemblFungi" id="EJT73020">
    <property type="protein sequence ID" value="EJT73020"/>
    <property type="gene ID" value="GGTG_09871"/>
</dbReference>
<name>J3P8N6_GAET3</name>
<dbReference type="VEuPathDB" id="FungiDB:GGTG_09871"/>
<evidence type="ECO:0000313" key="3">
    <source>
        <dbReference type="EnsemblFungi" id="EJT73020"/>
    </source>
</evidence>
<proteinExistence type="predicted"/>
<dbReference type="EMBL" id="GL385399">
    <property type="protein sequence ID" value="EJT73020.1"/>
    <property type="molecule type" value="Genomic_DNA"/>
</dbReference>
<reference evidence="4" key="1">
    <citation type="submission" date="2010-07" db="EMBL/GenBank/DDBJ databases">
        <title>The genome sequence of Gaeumannomyces graminis var. tritici strain R3-111a-1.</title>
        <authorList>
            <consortium name="The Broad Institute Genome Sequencing Platform"/>
            <person name="Ma L.-J."/>
            <person name="Dead R."/>
            <person name="Young S."/>
            <person name="Zeng Q."/>
            <person name="Koehrsen M."/>
            <person name="Alvarado L."/>
            <person name="Berlin A."/>
            <person name="Chapman S.B."/>
            <person name="Chen Z."/>
            <person name="Freedman E."/>
            <person name="Gellesch M."/>
            <person name="Goldberg J."/>
            <person name="Griggs A."/>
            <person name="Gujja S."/>
            <person name="Heilman E.R."/>
            <person name="Heiman D."/>
            <person name="Hepburn T."/>
            <person name="Howarth C."/>
            <person name="Jen D."/>
            <person name="Larson L."/>
            <person name="Mehta T."/>
            <person name="Neiman D."/>
            <person name="Pearson M."/>
            <person name="Roberts A."/>
            <person name="Saif S."/>
            <person name="Shea T."/>
            <person name="Shenoy N."/>
            <person name="Sisk P."/>
            <person name="Stolte C."/>
            <person name="Sykes S."/>
            <person name="Walk T."/>
            <person name="White J."/>
            <person name="Yandava C."/>
            <person name="Haas B."/>
            <person name="Nusbaum C."/>
            <person name="Birren B."/>
        </authorList>
    </citation>
    <scope>NUCLEOTIDE SEQUENCE [LARGE SCALE GENOMIC DNA]</scope>
    <source>
        <strain evidence="4">R3-111a-1</strain>
    </source>
</reference>
<keyword evidence="4" id="KW-1185">Reference proteome</keyword>
<protein>
    <submittedName>
        <fullName evidence="2 3">Uncharacterized protein</fullName>
    </submittedName>
</protein>
<reference evidence="2" key="3">
    <citation type="submission" date="2010-09" db="EMBL/GenBank/DDBJ databases">
        <title>Annotation of Gaeumannomyces graminis var. tritici R3-111a-1.</title>
        <authorList>
            <consortium name="The Broad Institute Genome Sequencing Platform"/>
            <person name="Ma L.-J."/>
            <person name="Dead R."/>
            <person name="Young S.K."/>
            <person name="Zeng Q."/>
            <person name="Gargeya S."/>
            <person name="Fitzgerald M."/>
            <person name="Haas B."/>
            <person name="Abouelleil A."/>
            <person name="Alvarado L."/>
            <person name="Arachchi H.M."/>
            <person name="Berlin A."/>
            <person name="Brown A."/>
            <person name="Chapman S.B."/>
            <person name="Chen Z."/>
            <person name="Dunbar C."/>
            <person name="Freedman E."/>
            <person name="Gearin G."/>
            <person name="Gellesch M."/>
            <person name="Goldberg J."/>
            <person name="Griggs A."/>
            <person name="Gujja S."/>
            <person name="Heiman D."/>
            <person name="Howarth C."/>
            <person name="Larson L."/>
            <person name="Lui A."/>
            <person name="MacDonald P.J.P."/>
            <person name="Mehta T."/>
            <person name="Montmayeur A."/>
            <person name="Murphy C."/>
            <person name="Neiman D."/>
            <person name="Pearson M."/>
            <person name="Priest M."/>
            <person name="Roberts A."/>
            <person name="Saif S."/>
            <person name="Shea T."/>
            <person name="Shenoy N."/>
            <person name="Sisk P."/>
            <person name="Stolte C."/>
            <person name="Sykes S."/>
            <person name="Yandava C."/>
            <person name="Wortman J."/>
            <person name="Nusbaum C."/>
            <person name="Birren B."/>
        </authorList>
    </citation>
    <scope>NUCLEOTIDE SEQUENCE</scope>
    <source>
        <strain evidence="2">R3-111a-1</strain>
    </source>
</reference>
<reference evidence="3" key="5">
    <citation type="submission" date="2018-04" db="UniProtKB">
        <authorList>
            <consortium name="EnsemblFungi"/>
        </authorList>
    </citation>
    <scope>IDENTIFICATION</scope>
    <source>
        <strain evidence="3">R3-111a-1</strain>
    </source>
</reference>
<dbReference type="AlphaFoldDB" id="J3P8N6"/>
<evidence type="ECO:0000313" key="4">
    <source>
        <dbReference type="Proteomes" id="UP000006039"/>
    </source>
</evidence>
<evidence type="ECO:0000256" key="1">
    <source>
        <dbReference type="SAM" id="MobiDB-lite"/>
    </source>
</evidence>
<reference evidence="3" key="4">
    <citation type="journal article" date="2015" name="G3 (Bethesda)">
        <title>Genome sequences of three phytopathogenic species of the Magnaporthaceae family of fungi.</title>
        <authorList>
            <person name="Okagaki L.H."/>
            <person name="Nunes C.C."/>
            <person name="Sailsbery J."/>
            <person name="Clay B."/>
            <person name="Brown D."/>
            <person name="John T."/>
            <person name="Oh Y."/>
            <person name="Young N."/>
            <person name="Fitzgerald M."/>
            <person name="Haas B.J."/>
            <person name="Zeng Q."/>
            <person name="Young S."/>
            <person name="Adiconis X."/>
            <person name="Fan L."/>
            <person name="Levin J.Z."/>
            <person name="Mitchell T.K."/>
            <person name="Okubara P.A."/>
            <person name="Farman M.L."/>
            <person name="Kohn L.M."/>
            <person name="Birren B."/>
            <person name="Ma L.-J."/>
            <person name="Dean R.A."/>
        </authorList>
    </citation>
    <scope>NUCLEOTIDE SEQUENCE</scope>
    <source>
        <strain evidence="3">R3-111a-1</strain>
    </source>
</reference>
<organism evidence="2">
    <name type="scientific">Gaeumannomyces tritici (strain R3-111a-1)</name>
    <name type="common">Wheat and barley take-all root rot fungus</name>
    <name type="synonym">Gaeumannomyces graminis var. tritici</name>
    <dbReference type="NCBI Taxonomy" id="644352"/>
    <lineage>
        <taxon>Eukaryota</taxon>
        <taxon>Fungi</taxon>
        <taxon>Dikarya</taxon>
        <taxon>Ascomycota</taxon>
        <taxon>Pezizomycotina</taxon>
        <taxon>Sordariomycetes</taxon>
        <taxon>Sordariomycetidae</taxon>
        <taxon>Magnaporthales</taxon>
        <taxon>Magnaporthaceae</taxon>
        <taxon>Gaeumannomyces</taxon>
    </lineage>
</organism>
<reference evidence="2" key="2">
    <citation type="submission" date="2010-07" db="EMBL/GenBank/DDBJ databases">
        <authorList>
            <consortium name="The Broad Institute Genome Sequencing Platform"/>
            <consortium name="Broad Institute Genome Sequencing Center for Infectious Disease"/>
            <person name="Ma L.-J."/>
            <person name="Dead R."/>
            <person name="Young S."/>
            <person name="Zeng Q."/>
            <person name="Koehrsen M."/>
            <person name="Alvarado L."/>
            <person name="Berlin A."/>
            <person name="Chapman S.B."/>
            <person name="Chen Z."/>
            <person name="Freedman E."/>
            <person name="Gellesch M."/>
            <person name="Goldberg J."/>
            <person name="Griggs A."/>
            <person name="Gujja S."/>
            <person name="Heilman E.R."/>
            <person name="Heiman D."/>
            <person name="Hepburn T."/>
            <person name="Howarth C."/>
            <person name="Jen D."/>
            <person name="Larson L."/>
            <person name="Mehta T."/>
            <person name="Neiman D."/>
            <person name="Pearson M."/>
            <person name="Roberts A."/>
            <person name="Saif S."/>
            <person name="Shea T."/>
            <person name="Shenoy N."/>
            <person name="Sisk P."/>
            <person name="Stolte C."/>
            <person name="Sykes S."/>
            <person name="Walk T."/>
            <person name="White J."/>
            <person name="Yandava C."/>
            <person name="Haas B."/>
            <person name="Nusbaum C."/>
            <person name="Birren B."/>
        </authorList>
    </citation>
    <scope>NUCLEOTIDE SEQUENCE</scope>
    <source>
        <strain evidence="2">R3-111a-1</strain>
    </source>
</reference>
<sequence>MGNTHEPTLLASGLVEKNTRDPHMGQKSPGKKLIVDVFGDESQGSLLLPGNFIGSGQGMASGQKDTVAAVIEVDDACFALLKKVGLKSLGSCIVVGPGLFTTPKKAVEDDNAASCQRQSLLLLLGTALPSKGQNTYSMAATPSVNSSYPLDAGIMSFRCRSWCTAKRELAVMVGERSSESRQGGKSMSTPPMRARRKQMGEGAQGITGLGSAFHGRYIADT</sequence>
<dbReference type="HOGENOM" id="CLU_1250741_0_0_1"/>
<gene>
    <name evidence="3" type="primary">20350329</name>
    <name evidence="2" type="ORF">GGTG_09871</name>
</gene>
<accession>J3P8N6</accession>
<dbReference type="RefSeq" id="XP_009225994.1">
    <property type="nucleotide sequence ID" value="XM_009227730.1"/>
</dbReference>
<evidence type="ECO:0000313" key="2">
    <source>
        <dbReference type="EMBL" id="EJT73020.1"/>
    </source>
</evidence>
<dbReference type="Proteomes" id="UP000006039">
    <property type="component" value="Unassembled WGS sequence"/>
</dbReference>